<dbReference type="EMBL" id="OJIN01000101">
    <property type="protein sequence ID" value="SPD73505.1"/>
    <property type="molecule type" value="Genomic_DNA"/>
</dbReference>
<dbReference type="InterPro" id="IPR006091">
    <property type="entry name" value="Acyl-CoA_Oxase/DH_mid-dom"/>
</dbReference>
<evidence type="ECO:0000256" key="8">
    <source>
        <dbReference type="ARBA" id="ARBA00072305"/>
    </source>
</evidence>
<dbReference type="Pfam" id="PF00441">
    <property type="entry name" value="Acyl-CoA_dh_1"/>
    <property type="match status" value="1"/>
</dbReference>
<dbReference type="InterPro" id="IPR009100">
    <property type="entry name" value="AcylCoA_DH/oxidase_NM_dom_sf"/>
</dbReference>
<sequence length="411" mass="45082">MIPAMFKAEWRPKHQLSLYGKKMDITEQFTGEQRMIMSMVRQFSRDVVAADAAVRDRNREFPAAILRQMGALGLMGMMIPFEYNGSGADTVAYVLALSEIAYSCASTAVVMSVQNSIICESLYRFGTEGQKERFLKPLAAGDIIGAFGLTEPQAGSDPLGQSATAVREGDHFVINGTKRFITSGKNSGVVIVTAKTDPSKRHQGISAFIVPKKTPGLAVGREEEKLGLRASDTTDLIFEDCRVPADQMLGREGEGFGIAMKALDGGRIGIAAQSIGVAQAALDAAVRYSSSRFQFGQPLSKFQGLRWMIAEMATEIEAARQLTLSAAGMKDRGENFTTTASMAKLYASEMANRITAKALQIHGGYGYTREYPVERFYRDARVFTIYEGSSEIQKIVISNNIYNDRRVTRYI</sequence>
<name>A0A445MVK7_9BACT</name>
<dbReference type="PANTHER" id="PTHR43884">
    <property type="entry name" value="ACYL-COA DEHYDROGENASE"/>
    <property type="match status" value="1"/>
</dbReference>
<evidence type="ECO:0000259" key="12">
    <source>
        <dbReference type="Pfam" id="PF02771"/>
    </source>
</evidence>
<evidence type="ECO:0000256" key="1">
    <source>
        <dbReference type="ARBA" id="ARBA00001974"/>
    </source>
</evidence>
<dbReference type="InterPro" id="IPR046373">
    <property type="entry name" value="Acyl-CoA_Oxase/DH_mid-dom_sf"/>
</dbReference>
<evidence type="ECO:0000259" key="11">
    <source>
        <dbReference type="Pfam" id="PF02770"/>
    </source>
</evidence>
<dbReference type="PIRSF" id="PIRSF016578">
    <property type="entry name" value="HsaA"/>
    <property type="match status" value="1"/>
</dbReference>
<dbReference type="InterPro" id="IPR006089">
    <property type="entry name" value="Acyl-CoA_DH_CS"/>
</dbReference>
<dbReference type="Gene3D" id="1.10.540.10">
    <property type="entry name" value="Acyl-CoA dehydrogenase/oxidase, N-terminal domain"/>
    <property type="match status" value="1"/>
</dbReference>
<dbReference type="PROSITE" id="PS00073">
    <property type="entry name" value="ACYL_COA_DH_2"/>
    <property type="match status" value="1"/>
</dbReference>
<dbReference type="SUPFAM" id="SSF47203">
    <property type="entry name" value="Acyl-CoA dehydrogenase C-terminal domain-like"/>
    <property type="match status" value="1"/>
</dbReference>
<accession>A0A445MVK7</accession>
<evidence type="ECO:0000256" key="2">
    <source>
        <dbReference type="ARBA" id="ARBA00009347"/>
    </source>
</evidence>
<evidence type="ECO:0000256" key="4">
    <source>
        <dbReference type="ARBA" id="ARBA00022630"/>
    </source>
</evidence>
<feature type="domain" description="Acyl-CoA dehydrogenase/oxidase C-terminal" evidence="10">
    <location>
        <begin position="253"/>
        <end position="400"/>
    </location>
</feature>
<dbReference type="Pfam" id="PF02771">
    <property type="entry name" value="Acyl-CoA_dh_N"/>
    <property type="match status" value="1"/>
</dbReference>
<feature type="domain" description="Acyl-CoA oxidase/dehydrogenase middle" evidence="11">
    <location>
        <begin position="146"/>
        <end position="241"/>
    </location>
</feature>
<keyword evidence="4 9" id="KW-0285">Flavoprotein</keyword>
<dbReference type="EC" id="1.3.8.10" evidence="7"/>
<keyword evidence="5 9" id="KW-0274">FAD</keyword>
<dbReference type="GO" id="GO:0050660">
    <property type="term" value="F:flavin adenine dinucleotide binding"/>
    <property type="evidence" value="ECO:0007669"/>
    <property type="project" value="InterPro"/>
</dbReference>
<dbReference type="InterPro" id="IPR037069">
    <property type="entry name" value="AcylCoA_DH/ox_N_sf"/>
</dbReference>
<reference evidence="13" key="1">
    <citation type="submission" date="2018-01" db="EMBL/GenBank/DDBJ databases">
        <authorList>
            <person name="Regsiter A."/>
            <person name="William W."/>
        </authorList>
    </citation>
    <scope>NUCLEOTIDE SEQUENCE</scope>
    <source>
        <strain evidence="13">TRIP AH-1</strain>
    </source>
</reference>
<comment type="similarity">
    <text evidence="2 9">Belongs to the acyl-CoA dehydrogenase family.</text>
</comment>
<dbReference type="InterPro" id="IPR013786">
    <property type="entry name" value="AcylCoA_DH/ox_N"/>
</dbReference>
<evidence type="ECO:0000259" key="10">
    <source>
        <dbReference type="Pfam" id="PF00441"/>
    </source>
</evidence>
<evidence type="ECO:0000256" key="9">
    <source>
        <dbReference type="RuleBase" id="RU362125"/>
    </source>
</evidence>
<dbReference type="PANTHER" id="PTHR43884:SF12">
    <property type="entry name" value="ISOVALERYL-COA DEHYDROGENASE, MITOCHONDRIAL-RELATED"/>
    <property type="match status" value="1"/>
</dbReference>
<feature type="domain" description="Acyl-CoA dehydrogenase/oxidase N-terminal" evidence="12">
    <location>
        <begin position="31"/>
        <end position="142"/>
    </location>
</feature>
<comment type="cofactor">
    <cofactor evidence="1 9">
        <name>FAD</name>
        <dbReference type="ChEBI" id="CHEBI:57692"/>
    </cofactor>
</comment>
<evidence type="ECO:0000313" key="13">
    <source>
        <dbReference type="EMBL" id="SPD73505.1"/>
    </source>
</evidence>
<dbReference type="FunFam" id="1.20.140.10:FF:000004">
    <property type="entry name" value="Acyl-CoA dehydrogenase FadE25"/>
    <property type="match status" value="1"/>
</dbReference>
<dbReference type="Gene3D" id="2.40.110.10">
    <property type="entry name" value="Butyryl-CoA Dehydrogenase, subunit A, domain 2"/>
    <property type="match status" value="1"/>
</dbReference>
<dbReference type="PROSITE" id="PS00072">
    <property type="entry name" value="ACYL_COA_DH_1"/>
    <property type="match status" value="1"/>
</dbReference>
<dbReference type="GO" id="GO:0003995">
    <property type="term" value="F:acyl-CoA dehydrogenase activity"/>
    <property type="evidence" value="ECO:0007669"/>
    <property type="project" value="InterPro"/>
</dbReference>
<keyword evidence="6 9" id="KW-0560">Oxidoreductase</keyword>
<dbReference type="Gene3D" id="1.20.140.10">
    <property type="entry name" value="Butyryl-CoA Dehydrogenase, subunit A, domain 3"/>
    <property type="match status" value="1"/>
</dbReference>
<organism evidence="13">
    <name type="scientific">uncultured Desulfobacterium sp</name>
    <dbReference type="NCBI Taxonomy" id="201089"/>
    <lineage>
        <taxon>Bacteria</taxon>
        <taxon>Pseudomonadati</taxon>
        <taxon>Thermodesulfobacteriota</taxon>
        <taxon>Desulfobacteria</taxon>
        <taxon>Desulfobacterales</taxon>
        <taxon>Desulfobacteriaceae</taxon>
        <taxon>Desulfobacterium</taxon>
        <taxon>environmental samples</taxon>
    </lineage>
</organism>
<evidence type="ECO:0000256" key="7">
    <source>
        <dbReference type="ARBA" id="ARBA00066362"/>
    </source>
</evidence>
<dbReference type="InterPro" id="IPR009075">
    <property type="entry name" value="AcylCo_DH/oxidase_C"/>
</dbReference>
<evidence type="ECO:0000256" key="6">
    <source>
        <dbReference type="ARBA" id="ARBA00023002"/>
    </source>
</evidence>
<evidence type="ECO:0000256" key="3">
    <source>
        <dbReference type="ARBA" id="ARBA00011881"/>
    </source>
</evidence>
<dbReference type="FunFam" id="2.40.110.10:FF:000001">
    <property type="entry name" value="Acyl-CoA dehydrogenase, mitochondrial"/>
    <property type="match status" value="1"/>
</dbReference>
<dbReference type="Pfam" id="PF02770">
    <property type="entry name" value="Acyl-CoA_dh_M"/>
    <property type="match status" value="1"/>
</dbReference>
<dbReference type="InterPro" id="IPR036250">
    <property type="entry name" value="AcylCo_DH-like_C"/>
</dbReference>
<dbReference type="SUPFAM" id="SSF56645">
    <property type="entry name" value="Acyl-CoA dehydrogenase NM domain-like"/>
    <property type="match status" value="1"/>
</dbReference>
<comment type="subunit">
    <text evidence="3">Homotetramer.</text>
</comment>
<protein>
    <recommendedName>
        <fullName evidence="8">Cyclohex-1-ene-1-carbonyl-CoA dehydrogenase</fullName>
        <ecNumber evidence="7">1.3.8.10</ecNumber>
    </recommendedName>
</protein>
<dbReference type="AlphaFoldDB" id="A0A445MVK7"/>
<dbReference type="FunFam" id="1.10.540.10:FF:000002">
    <property type="entry name" value="Acyl-CoA dehydrogenase FadE19"/>
    <property type="match status" value="1"/>
</dbReference>
<evidence type="ECO:0000256" key="5">
    <source>
        <dbReference type="ARBA" id="ARBA00022827"/>
    </source>
</evidence>
<gene>
    <name evidence="13" type="primary">bcd</name>
    <name evidence="13" type="ORF">PITCH_A190081</name>
</gene>
<proteinExistence type="inferred from homology"/>